<dbReference type="FunFam" id="3.90.550.10:FF:000122">
    <property type="entry name" value="Dolichol-phosphate mannosyltransferase subunit 1"/>
    <property type="match status" value="1"/>
</dbReference>
<dbReference type="AlphaFoldDB" id="A0A5J4KNB5"/>
<evidence type="ECO:0000256" key="1">
    <source>
        <dbReference type="ARBA" id="ARBA00006739"/>
    </source>
</evidence>
<dbReference type="InterPro" id="IPR039528">
    <property type="entry name" value="DPM1-like"/>
</dbReference>
<evidence type="ECO:0000256" key="4">
    <source>
        <dbReference type="SAM" id="MobiDB-lite"/>
    </source>
</evidence>
<evidence type="ECO:0000313" key="6">
    <source>
        <dbReference type="EMBL" id="GER90824.1"/>
    </source>
</evidence>
<keyword evidence="3 6" id="KW-0808">Transferase</keyword>
<dbReference type="InterPro" id="IPR001173">
    <property type="entry name" value="Glyco_trans_2-like"/>
</dbReference>
<evidence type="ECO:0000256" key="3">
    <source>
        <dbReference type="ARBA" id="ARBA00022679"/>
    </source>
</evidence>
<dbReference type="GO" id="GO:0016020">
    <property type="term" value="C:membrane"/>
    <property type="evidence" value="ECO:0007669"/>
    <property type="project" value="GOC"/>
</dbReference>
<dbReference type="GO" id="GO:0004582">
    <property type="term" value="F:dolichyl-phosphate beta-D-mannosyltransferase activity"/>
    <property type="evidence" value="ECO:0007669"/>
    <property type="project" value="InterPro"/>
</dbReference>
<evidence type="ECO:0000313" key="7">
    <source>
        <dbReference type="Proteomes" id="UP000326912"/>
    </source>
</evidence>
<dbReference type="Pfam" id="PF00535">
    <property type="entry name" value="Glycos_transf_2"/>
    <property type="match status" value="1"/>
</dbReference>
<feature type="domain" description="Glycosyltransferase 2-like" evidence="5">
    <location>
        <begin position="5"/>
        <end position="168"/>
    </location>
</feature>
<dbReference type="SUPFAM" id="SSF53448">
    <property type="entry name" value="Nucleotide-diphospho-sugar transferases"/>
    <property type="match status" value="1"/>
</dbReference>
<sequence>MKTLIIIPTYNEAENLPSLLHGIFSYLPHTDVLIVDDNSPDGTGQLVEDMRKQNQQIHILHRPGKLGLGTAYITGFKYALLHNYAAIFEMDADFSHDPQYLPAFIAAIEEADLVIGSRYIPGGNTPNWSLLRRLISGSGNIFAREVLHIPVRDCTGGFRCYRRQTLEALDLDAIKSRGYAFQIEMTYRVLRQGLKVVETPIIFVDRRLGQSKMSRKIMLEAFTYVIKTRIASLLMRRNRARIAYHHKILPLGPLPQRIEASIPANQPASINKQKTETRANSRSTPFHIPNRPTRS</sequence>
<feature type="compositionally biased region" description="Polar residues" evidence="4">
    <location>
        <begin position="263"/>
        <end position="272"/>
    </location>
</feature>
<evidence type="ECO:0000256" key="2">
    <source>
        <dbReference type="ARBA" id="ARBA00022676"/>
    </source>
</evidence>
<reference evidence="6 7" key="1">
    <citation type="submission" date="2019-10" db="EMBL/GenBank/DDBJ databases">
        <title>Dictyobacter vulcani sp. nov., within the class Ktedonobacteria, isolated from soil of volcanic Mt. Zao.</title>
        <authorList>
            <person name="Zheng Y."/>
            <person name="Wang C.M."/>
            <person name="Sakai Y."/>
            <person name="Abe K."/>
            <person name="Yokota A."/>
            <person name="Yabe S."/>
        </authorList>
    </citation>
    <scope>NUCLEOTIDE SEQUENCE [LARGE SCALE GENOMIC DNA]</scope>
    <source>
        <strain evidence="6 7">W12</strain>
    </source>
</reference>
<name>A0A5J4KNB5_9CHLR</name>
<dbReference type="PANTHER" id="PTHR43398:SF1">
    <property type="entry name" value="DOLICHOL-PHOSPHATE MANNOSYLTRANSFERASE SUBUNIT 1"/>
    <property type="match status" value="1"/>
</dbReference>
<dbReference type="EMBL" id="BKZW01000003">
    <property type="protein sequence ID" value="GER90824.1"/>
    <property type="molecule type" value="Genomic_DNA"/>
</dbReference>
<comment type="caution">
    <text evidence="6">The sequence shown here is derived from an EMBL/GenBank/DDBJ whole genome shotgun (WGS) entry which is preliminary data.</text>
</comment>
<comment type="similarity">
    <text evidence="1">Belongs to the glycosyltransferase 2 family.</text>
</comment>
<gene>
    <name evidence="6" type="ORF">KDW_49860</name>
</gene>
<dbReference type="InterPro" id="IPR029044">
    <property type="entry name" value="Nucleotide-diphossugar_trans"/>
</dbReference>
<dbReference type="Proteomes" id="UP000326912">
    <property type="component" value="Unassembled WGS sequence"/>
</dbReference>
<keyword evidence="2 6" id="KW-0328">Glycosyltransferase</keyword>
<accession>A0A5J4KNB5</accession>
<proteinExistence type="inferred from homology"/>
<feature type="region of interest" description="Disordered" evidence="4">
    <location>
        <begin position="263"/>
        <end position="295"/>
    </location>
</feature>
<dbReference type="PANTHER" id="PTHR43398">
    <property type="entry name" value="DOLICHOL-PHOSPHATE MANNOSYLTRANSFERASE SUBUNIT 1"/>
    <property type="match status" value="1"/>
</dbReference>
<evidence type="ECO:0000259" key="5">
    <source>
        <dbReference type="Pfam" id="PF00535"/>
    </source>
</evidence>
<dbReference type="CDD" id="cd06442">
    <property type="entry name" value="DPM1_like"/>
    <property type="match status" value="1"/>
</dbReference>
<dbReference type="RefSeq" id="WP_151758545.1">
    <property type="nucleotide sequence ID" value="NZ_BKZW01000003.1"/>
</dbReference>
<protein>
    <submittedName>
        <fullName evidence="6">Dolichol-phosphate mannosyltransferase</fullName>
    </submittedName>
</protein>
<dbReference type="Gene3D" id="3.90.550.10">
    <property type="entry name" value="Spore Coat Polysaccharide Biosynthesis Protein SpsA, Chain A"/>
    <property type="match status" value="1"/>
</dbReference>
<organism evidence="6 7">
    <name type="scientific">Dictyobacter vulcani</name>
    <dbReference type="NCBI Taxonomy" id="2607529"/>
    <lineage>
        <taxon>Bacteria</taxon>
        <taxon>Bacillati</taxon>
        <taxon>Chloroflexota</taxon>
        <taxon>Ktedonobacteria</taxon>
        <taxon>Ktedonobacterales</taxon>
        <taxon>Dictyobacteraceae</taxon>
        <taxon>Dictyobacter</taxon>
    </lineage>
</organism>
<dbReference type="GO" id="GO:0009247">
    <property type="term" value="P:glycolipid biosynthetic process"/>
    <property type="evidence" value="ECO:0007669"/>
    <property type="project" value="TreeGrafter"/>
</dbReference>
<keyword evidence="7" id="KW-1185">Reference proteome</keyword>